<dbReference type="SUPFAM" id="SSF55874">
    <property type="entry name" value="ATPase domain of HSP90 chaperone/DNA topoisomerase II/histidine kinase"/>
    <property type="match status" value="1"/>
</dbReference>
<accession>A0A7X1FAT1</accession>
<evidence type="ECO:0000259" key="12">
    <source>
        <dbReference type="PROSITE" id="PS50109"/>
    </source>
</evidence>
<dbReference type="PRINTS" id="PR00344">
    <property type="entry name" value="BCTRLSENSOR"/>
</dbReference>
<evidence type="ECO:0000313" key="14">
    <source>
        <dbReference type="EMBL" id="MBC2653561.1"/>
    </source>
</evidence>
<evidence type="ECO:0000313" key="15">
    <source>
        <dbReference type="Proteomes" id="UP000520156"/>
    </source>
</evidence>
<keyword evidence="5" id="KW-0808">Transferase</keyword>
<dbReference type="InterPro" id="IPR003661">
    <property type="entry name" value="HisK_dim/P_dom"/>
</dbReference>
<comment type="caution">
    <text evidence="14">The sequence shown here is derived from an EMBL/GenBank/DDBJ whole genome shotgun (WGS) entry which is preliminary data.</text>
</comment>
<dbReference type="SMART" id="SM00388">
    <property type="entry name" value="HisKA"/>
    <property type="match status" value="1"/>
</dbReference>
<dbReference type="PROSITE" id="PS50109">
    <property type="entry name" value="HIS_KIN"/>
    <property type="match status" value="1"/>
</dbReference>
<comment type="subcellular location">
    <subcellularLocation>
        <location evidence="2">Membrane</location>
    </subcellularLocation>
</comment>
<dbReference type="InterPro" id="IPR050428">
    <property type="entry name" value="TCS_sensor_his_kinase"/>
</dbReference>
<evidence type="ECO:0000256" key="8">
    <source>
        <dbReference type="ARBA" id="ARBA00022989"/>
    </source>
</evidence>
<dbReference type="GO" id="GO:0016020">
    <property type="term" value="C:membrane"/>
    <property type="evidence" value="ECO:0007669"/>
    <property type="project" value="UniProtKB-SubCell"/>
</dbReference>
<evidence type="ECO:0000256" key="11">
    <source>
        <dbReference type="SAM" id="Phobius"/>
    </source>
</evidence>
<dbReference type="Pfam" id="PF00512">
    <property type="entry name" value="HisKA"/>
    <property type="match status" value="1"/>
</dbReference>
<keyword evidence="10 11" id="KW-0472">Membrane</keyword>
<dbReference type="GO" id="GO:0000155">
    <property type="term" value="F:phosphorelay sensor kinase activity"/>
    <property type="evidence" value="ECO:0007669"/>
    <property type="project" value="InterPro"/>
</dbReference>
<evidence type="ECO:0000256" key="4">
    <source>
        <dbReference type="ARBA" id="ARBA00022553"/>
    </source>
</evidence>
<organism evidence="14 15">
    <name type="scientific">Novosphingobium aerophilum</name>
    <dbReference type="NCBI Taxonomy" id="2839843"/>
    <lineage>
        <taxon>Bacteria</taxon>
        <taxon>Pseudomonadati</taxon>
        <taxon>Pseudomonadota</taxon>
        <taxon>Alphaproteobacteria</taxon>
        <taxon>Sphingomonadales</taxon>
        <taxon>Sphingomonadaceae</taxon>
        <taxon>Novosphingobium</taxon>
    </lineage>
</organism>
<keyword evidence="7 14" id="KW-0418">Kinase</keyword>
<evidence type="ECO:0000256" key="7">
    <source>
        <dbReference type="ARBA" id="ARBA00022777"/>
    </source>
</evidence>
<proteinExistence type="predicted"/>
<dbReference type="InterPro" id="IPR036097">
    <property type="entry name" value="HisK_dim/P_sf"/>
</dbReference>
<keyword evidence="15" id="KW-1185">Reference proteome</keyword>
<dbReference type="RefSeq" id="WP_185684935.1">
    <property type="nucleotide sequence ID" value="NZ_JACLAU010000056.1"/>
</dbReference>
<comment type="catalytic activity">
    <reaction evidence="1">
        <text>ATP + protein L-histidine = ADP + protein N-phospho-L-histidine.</text>
        <dbReference type="EC" id="2.7.13.3"/>
    </reaction>
</comment>
<reference evidence="14 15" key="1">
    <citation type="submission" date="2020-08" db="EMBL/GenBank/DDBJ databases">
        <title>The genome sequence of Novosphingobium flavum 4Y4.</title>
        <authorList>
            <person name="Liu Y."/>
        </authorList>
    </citation>
    <scope>NUCLEOTIDE SEQUENCE [LARGE SCALE GENOMIC DNA]</scope>
    <source>
        <strain evidence="14 15">4Y4</strain>
    </source>
</reference>
<feature type="domain" description="Histidine kinase" evidence="12">
    <location>
        <begin position="251"/>
        <end position="464"/>
    </location>
</feature>
<dbReference type="CDD" id="cd00075">
    <property type="entry name" value="HATPase"/>
    <property type="match status" value="1"/>
</dbReference>
<dbReference type="InterPro" id="IPR005467">
    <property type="entry name" value="His_kinase_dom"/>
</dbReference>
<evidence type="ECO:0000256" key="10">
    <source>
        <dbReference type="ARBA" id="ARBA00023136"/>
    </source>
</evidence>
<dbReference type="Pfam" id="PF02518">
    <property type="entry name" value="HATPase_c"/>
    <property type="match status" value="1"/>
</dbReference>
<dbReference type="InterPro" id="IPR003660">
    <property type="entry name" value="HAMP_dom"/>
</dbReference>
<dbReference type="Proteomes" id="UP000520156">
    <property type="component" value="Unassembled WGS sequence"/>
</dbReference>
<evidence type="ECO:0000256" key="3">
    <source>
        <dbReference type="ARBA" id="ARBA00012438"/>
    </source>
</evidence>
<dbReference type="SMART" id="SM00387">
    <property type="entry name" value="HATPase_c"/>
    <property type="match status" value="1"/>
</dbReference>
<dbReference type="Gene3D" id="3.30.565.10">
    <property type="entry name" value="Histidine kinase-like ATPase, C-terminal domain"/>
    <property type="match status" value="1"/>
</dbReference>
<name>A0A7X1FAT1_9SPHN</name>
<evidence type="ECO:0000259" key="13">
    <source>
        <dbReference type="PROSITE" id="PS50885"/>
    </source>
</evidence>
<evidence type="ECO:0000256" key="6">
    <source>
        <dbReference type="ARBA" id="ARBA00022692"/>
    </source>
</evidence>
<feature type="transmembrane region" description="Helical" evidence="11">
    <location>
        <begin position="166"/>
        <end position="188"/>
    </location>
</feature>
<evidence type="ECO:0000256" key="1">
    <source>
        <dbReference type="ARBA" id="ARBA00000085"/>
    </source>
</evidence>
<dbReference type="PROSITE" id="PS50885">
    <property type="entry name" value="HAMP"/>
    <property type="match status" value="1"/>
</dbReference>
<sequence length="466" mass="50719">MPAEAVLARNWSLARRQQTILVSTLTGVALLLGLGGAWYIRDFAERASDRVLRASANAVSETVALERGQVTLEVPPGAFGMLEDSERDNVYYVVRSGPLAITGYSDFPRPPSVPGADETLYRYDDYRDQPVRVATQARYLIDGQPPVVIEVAETLDERNALFRRMLLGLIALEGALVAIAALLIGPAARWGLLPLTRLRETIDRRSASSSAFEPLDPQQAPLELRGLIDTFNSLLDRLDRATRRVREFTADASHQMRTPLAALRAQIHLARQSGVAEQARHVALTEAESAAERLQQLMTQLLALARSESLVPRAVTPILLDPVVAEIARELAPRAVMRGLDIQLDADPAVASAIDPLVLAEVLSNLIDNAIRYGRPEGTITLHVRGTPALAIVEVEDNGPGIPETEREAVLRRFYRLARDRDAEGSGLGLAIVQSLTILSGGTLDLLESAASGLLVRLSFPRAQLD</sequence>
<dbReference type="Pfam" id="PF08521">
    <property type="entry name" value="2CSK_N"/>
    <property type="match status" value="1"/>
</dbReference>
<dbReference type="InterPro" id="IPR036890">
    <property type="entry name" value="HATPase_C_sf"/>
</dbReference>
<protein>
    <recommendedName>
        <fullName evidence="3">histidine kinase</fullName>
        <ecNumber evidence="3">2.7.13.3</ecNumber>
    </recommendedName>
</protein>
<dbReference type="InterPro" id="IPR004358">
    <property type="entry name" value="Sig_transdc_His_kin-like_C"/>
</dbReference>
<dbReference type="AlphaFoldDB" id="A0A7X1FAT1"/>
<keyword evidence="9" id="KW-0902">Two-component regulatory system</keyword>
<dbReference type="PANTHER" id="PTHR45436:SF5">
    <property type="entry name" value="SENSOR HISTIDINE KINASE TRCS"/>
    <property type="match status" value="1"/>
</dbReference>
<dbReference type="Gene3D" id="1.10.287.130">
    <property type="match status" value="1"/>
</dbReference>
<evidence type="ECO:0000256" key="5">
    <source>
        <dbReference type="ARBA" id="ARBA00022679"/>
    </source>
</evidence>
<evidence type="ECO:0000256" key="2">
    <source>
        <dbReference type="ARBA" id="ARBA00004370"/>
    </source>
</evidence>
<keyword evidence="4" id="KW-0597">Phosphoprotein</keyword>
<dbReference type="PANTHER" id="PTHR45436">
    <property type="entry name" value="SENSOR HISTIDINE KINASE YKOH"/>
    <property type="match status" value="1"/>
</dbReference>
<keyword evidence="8 11" id="KW-1133">Transmembrane helix</keyword>
<dbReference type="InterPro" id="IPR013727">
    <property type="entry name" value="2CSK_N"/>
</dbReference>
<dbReference type="EMBL" id="JACLAU010000056">
    <property type="protein sequence ID" value="MBC2653561.1"/>
    <property type="molecule type" value="Genomic_DNA"/>
</dbReference>
<dbReference type="SUPFAM" id="SSF47384">
    <property type="entry name" value="Homodimeric domain of signal transducing histidine kinase"/>
    <property type="match status" value="1"/>
</dbReference>
<dbReference type="EC" id="2.7.13.3" evidence="3"/>
<evidence type="ECO:0000256" key="9">
    <source>
        <dbReference type="ARBA" id="ARBA00023012"/>
    </source>
</evidence>
<feature type="domain" description="HAMP" evidence="13">
    <location>
        <begin position="189"/>
        <end position="243"/>
    </location>
</feature>
<feature type="transmembrane region" description="Helical" evidence="11">
    <location>
        <begin position="20"/>
        <end position="40"/>
    </location>
</feature>
<keyword evidence="6 11" id="KW-0812">Transmembrane</keyword>
<dbReference type="InterPro" id="IPR003594">
    <property type="entry name" value="HATPase_dom"/>
</dbReference>
<gene>
    <name evidence="14" type="ORF">H7F49_17915</name>
</gene>
<dbReference type="CDD" id="cd00082">
    <property type="entry name" value="HisKA"/>
    <property type="match status" value="1"/>
</dbReference>